<dbReference type="Pfam" id="PF01596">
    <property type="entry name" value="Methyltransf_3"/>
    <property type="match status" value="1"/>
</dbReference>
<dbReference type="CDD" id="cd02440">
    <property type="entry name" value="AdoMet_MTases"/>
    <property type="match status" value="1"/>
</dbReference>
<dbReference type="EMBL" id="AAQH01000026">
    <property type="protein sequence ID" value="EAT11006.1"/>
    <property type="molecule type" value="Genomic_DNA"/>
</dbReference>
<evidence type="ECO:0000256" key="3">
    <source>
        <dbReference type="ARBA" id="ARBA00022691"/>
    </source>
</evidence>
<dbReference type="Gene3D" id="3.40.50.150">
    <property type="entry name" value="Vaccinia Virus protein VP39"/>
    <property type="match status" value="1"/>
</dbReference>
<dbReference type="InterPro" id="IPR029063">
    <property type="entry name" value="SAM-dependent_MTases_sf"/>
</dbReference>
<gene>
    <name evidence="4" type="ORF">RED65_02253</name>
</gene>
<dbReference type="HOGENOM" id="CLU_067676_5_1_6"/>
<keyword evidence="3" id="KW-0949">S-adenosyl-L-methionine</keyword>
<dbReference type="SUPFAM" id="SSF53335">
    <property type="entry name" value="S-adenosyl-L-methionine-dependent methyltransferases"/>
    <property type="match status" value="1"/>
</dbReference>
<keyword evidence="5" id="KW-1185">Reference proteome</keyword>
<accession>Q1MYD9</accession>
<evidence type="ECO:0000256" key="2">
    <source>
        <dbReference type="ARBA" id="ARBA00022679"/>
    </source>
</evidence>
<sequence>MSNQTLSMTSDLYQYLLDTSLREPELLKQLREETAKDEMARMQIAPEQGQFMSLLVKLMNARKIIEVGTFTGYSSIIMAMNMQRPAQMVCCDMDEKWTNMAKDYWQKAGVDDICDLRLAPANDTLDELLKSGEQGSYDLAFIDADKANYDDYFEKCLRLLRPGGLILVDNTLWGGSVIDHQKNDEDTLAIRAFNKKRQQDNRIQLSHLPIADGLTLCVKV</sequence>
<dbReference type="PROSITE" id="PS51682">
    <property type="entry name" value="SAM_OMT_I"/>
    <property type="match status" value="1"/>
</dbReference>
<evidence type="ECO:0000313" key="4">
    <source>
        <dbReference type="EMBL" id="EAT11006.1"/>
    </source>
</evidence>
<dbReference type="InterPro" id="IPR050362">
    <property type="entry name" value="Cation-dep_OMT"/>
</dbReference>
<dbReference type="OrthoDB" id="9799672at2"/>
<name>Q1MYD9_9GAMM</name>
<protein>
    <submittedName>
        <fullName evidence="4">Predicted O-methyltransferase</fullName>
    </submittedName>
</protein>
<keyword evidence="1 4" id="KW-0489">Methyltransferase</keyword>
<evidence type="ECO:0000313" key="5">
    <source>
        <dbReference type="Proteomes" id="UP000004263"/>
    </source>
</evidence>
<dbReference type="PANTHER" id="PTHR10509:SF14">
    <property type="entry name" value="CAFFEOYL-COA O-METHYLTRANSFERASE 3-RELATED"/>
    <property type="match status" value="1"/>
</dbReference>
<dbReference type="STRING" id="207949.RED65_02253"/>
<dbReference type="RefSeq" id="WP_007019307.1">
    <property type="nucleotide sequence ID" value="NZ_CH724123.1"/>
</dbReference>
<comment type="caution">
    <text evidence="4">The sequence shown here is derived from an EMBL/GenBank/DDBJ whole genome shotgun (WGS) entry which is preliminary data.</text>
</comment>
<dbReference type="GO" id="GO:0008171">
    <property type="term" value="F:O-methyltransferase activity"/>
    <property type="evidence" value="ECO:0007669"/>
    <property type="project" value="InterPro"/>
</dbReference>
<proteinExistence type="predicted"/>
<reference evidence="4 5" key="1">
    <citation type="submission" date="2006-03" db="EMBL/GenBank/DDBJ databases">
        <authorList>
            <person name="Pinhassi J."/>
            <person name="Pedros-Alio C."/>
            <person name="Ferriera S."/>
            <person name="Johnson J."/>
            <person name="Kravitz S."/>
            <person name="Halpern A."/>
            <person name="Remington K."/>
            <person name="Beeson K."/>
            <person name="Tran B."/>
            <person name="Rogers Y.-H."/>
            <person name="Friedman R."/>
            <person name="Venter J.C."/>
        </authorList>
    </citation>
    <scope>NUCLEOTIDE SEQUENCE [LARGE SCALE GENOMIC DNA]</scope>
    <source>
        <strain evidence="4 5">RED65</strain>
    </source>
</reference>
<dbReference type="AlphaFoldDB" id="Q1MYD9"/>
<organism evidence="4 5">
    <name type="scientific">Bermanella marisrubri</name>
    <dbReference type="NCBI Taxonomy" id="207949"/>
    <lineage>
        <taxon>Bacteria</taxon>
        <taxon>Pseudomonadati</taxon>
        <taxon>Pseudomonadota</taxon>
        <taxon>Gammaproteobacteria</taxon>
        <taxon>Oceanospirillales</taxon>
        <taxon>Oceanospirillaceae</taxon>
        <taxon>Bermanella</taxon>
    </lineage>
</organism>
<dbReference type="PANTHER" id="PTHR10509">
    <property type="entry name" value="O-METHYLTRANSFERASE-RELATED"/>
    <property type="match status" value="1"/>
</dbReference>
<dbReference type="GO" id="GO:0032259">
    <property type="term" value="P:methylation"/>
    <property type="evidence" value="ECO:0007669"/>
    <property type="project" value="UniProtKB-KW"/>
</dbReference>
<keyword evidence="2 4" id="KW-0808">Transferase</keyword>
<dbReference type="InterPro" id="IPR002935">
    <property type="entry name" value="SAM_O-MeTrfase"/>
</dbReference>
<dbReference type="GO" id="GO:0008757">
    <property type="term" value="F:S-adenosylmethionine-dependent methyltransferase activity"/>
    <property type="evidence" value="ECO:0007669"/>
    <property type="project" value="TreeGrafter"/>
</dbReference>
<evidence type="ECO:0000256" key="1">
    <source>
        <dbReference type="ARBA" id="ARBA00022603"/>
    </source>
</evidence>
<dbReference type="Proteomes" id="UP000004263">
    <property type="component" value="Unassembled WGS sequence"/>
</dbReference>